<dbReference type="EMBL" id="PPEG02000005">
    <property type="protein sequence ID" value="PWN61251.1"/>
    <property type="molecule type" value="Genomic_DNA"/>
</dbReference>
<organism evidence="1 2">
    <name type="scientific">Chryseobacterium viscerum</name>
    <dbReference type="NCBI Taxonomy" id="1037377"/>
    <lineage>
        <taxon>Bacteria</taxon>
        <taxon>Pseudomonadati</taxon>
        <taxon>Bacteroidota</taxon>
        <taxon>Flavobacteriia</taxon>
        <taxon>Flavobacteriales</taxon>
        <taxon>Weeksellaceae</taxon>
        <taxon>Chryseobacterium group</taxon>
        <taxon>Chryseobacterium</taxon>
    </lineage>
</organism>
<evidence type="ECO:0000313" key="1">
    <source>
        <dbReference type="EMBL" id="PWN61251.1"/>
    </source>
</evidence>
<dbReference type="Gene3D" id="2.180.10.10">
    <property type="entry name" value="RHS repeat-associated core"/>
    <property type="match status" value="1"/>
</dbReference>
<evidence type="ECO:0008006" key="3">
    <source>
        <dbReference type="Google" id="ProtNLM"/>
    </source>
</evidence>
<dbReference type="Proteomes" id="UP000236413">
    <property type="component" value="Unassembled WGS sequence"/>
</dbReference>
<name>A0A316WIJ1_9FLAO</name>
<dbReference type="RefSeq" id="WP_103235641.1">
    <property type="nucleotide sequence ID" value="NZ_PPEG02000005.1"/>
</dbReference>
<accession>A0A316WIJ1</accession>
<reference evidence="1 2" key="1">
    <citation type="submission" date="2018-04" db="EMBL/GenBank/DDBJ databases">
        <title>Chryseobacterium oncorhynchi 701B-08T from rainbow trout, and Chryseobacterium viscerum 687B-08T from diseased fish.</title>
        <authorList>
            <person name="Jeong J.-J."/>
            <person name="Lee Y.J."/>
            <person name="Pathiraja D."/>
            <person name="Park B."/>
            <person name="Choi I.-G."/>
            <person name="Kim K.D."/>
        </authorList>
    </citation>
    <scope>NUCLEOTIDE SEQUENCE [LARGE SCALE GENOMIC DNA]</scope>
    <source>
        <strain evidence="1 2">687B-08</strain>
    </source>
</reference>
<dbReference type="AlphaFoldDB" id="A0A316WIJ1"/>
<comment type="caution">
    <text evidence="1">The sequence shown here is derived from an EMBL/GenBank/DDBJ whole genome shotgun (WGS) entry which is preliminary data.</text>
</comment>
<sequence>MEFGWDLSTSLSISPNYAYFSQEQEKQMETGWVSYRWRNYDPTMGRFFGIDPLAEKFPHNSTYAFQENMIGMGIELEGLELLRNNSGYFAIRGNEMIVKQAPASQRDSFGRPSFTAADIGLSTNGYNPTVPRISSGETGLKLNSYNYNGAKPEGATMENAETESMGEQGVETTGSNKLAEAKEKLATVADGVKELMNNAFMAMDIPAAKKYR</sequence>
<protein>
    <recommendedName>
        <fullName evidence="3">RHS repeat-associated core domain-containing protein</fullName>
    </recommendedName>
</protein>
<proteinExistence type="predicted"/>
<gene>
    <name evidence="1" type="ORF">C1634_014440</name>
</gene>
<evidence type="ECO:0000313" key="2">
    <source>
        <dbReference type="Proteomes" id="UP000236413"/>
    </source>
</evidence>